<evidence type="ECO:0000313" key="2">
    <source>
        <dbReference type="WBParaSite" id="Csp11.Scaffold533.g3205.t2"/>
    </source>
</evidence>
<dbReference type="AlphaFoldDB" id="A0A1I7T7M8"/>
<dbReference type="SUPFAM" id="SSF52058">
    <property type="entry name" value="L domain-like"/>
    <property type="match status" value="1"/>
</dbReference>
<accession>A0A1I7T7M8</accession>
<proteinExistence type="predicted"/>
<dbReference type="Proteomes" id="UP000095282">
    <property type="component" value="Unplaced"/>
</dbReference>
<evidence type="ECO:0000313" key="1">
    <source>
        <dbReference type="Proteomes" id="UP000095282"/>
    </source>
</evidence>
<sequence>MTVKQLTALFKNMKSLIGAIIVYNTTFTNLSFLSGLESIECCEFLFTMKDHNSIIQLVLACQFLSTTISPNSA</sequence>
<organism evidence="1 2">
    <name type="scientific">Caenorhabditis tropicalis</name>
    <dbReference type="NCBI Taxonomy" id="1561998"/>
    <lineage>
        <taxon>Eukaryota</taxon>
        <taxon>Metazoa</taxon>
        <taxon>Ecdysozoa</taxon>
        <taxon>Nematoda</taxon>
        <taxon>Chromadorea</taxon>
        <taxon>Rhabditida</taxon>
        <taxon>Rhabditina</taxon>
        <taxon>Rhabditomorpha</taxon>
        <taxon>Rhabditoidea</taxon>
        <taxon>Rhabditidae</taxon>
        <taxon>Peloderinae</taxon>
        <taxon>Caenorhabditis</taxon>
    </lineage>
</organism>
<protein>
    <submittedName>
        <fullName evidence="2">Recep_L_domain domain-containing protein</fullName>
    </submittedName>
</protein>
<dbReference type="PANTHER" id="PTHR21662">
    <property type="entry name" value="RECEPTOR PROTEIN-TYROSINE KINASE"/>
    <property type="match status" value="1"/>
</dbReference>
<dbReference type="PANTHER" id="PTHR21662:SF59">
    <property type="entry name" value="RECEPTOR PROTEIN-TYROSINE KINASE"/>
    <property type="match status" value="1"/>
</dbReference>
<dbReference type="InterPro" id="IPR053079">
    <property type="entry name" value="SPS2_domain"/>
</dbReference>
<dbReference type="WBParaSite" id="Csp11.Scaffold533.g3205.t2">
    <property type="protein sequence ID" value="Csp11.Scaffold533.g3205.t2"/>
    <property type="gene ID" value="Csp11.Scaffold533.g3205"/>
</dbReference>
<keyword evidence="1" id="KW-1185">Reference proteome</keyword>
<reference evidence="2" key="1">
    <citation type="submission" date="2016-11" db="UniProtKB">
        <authorList>
            <consortium name="WormBaseParasite"/>
        </authorList>
    </citation>
    <scope>IDENTIFICATION</scope>
</reference>
<name>A0A1I7T7M8_9PELO</name>